<evidence type="ECO:0000256" key="1">
    <source>
        <dbReference type="SAM" id="MobiDB-lite"/>
    </source>
</evidence>
<name>A0A1R3JY38_COCAP</name>
<dbReference type="AlphaFoldDB" id="A0A1R3JY38"/>
<dbReference type="Gramene" id="OMO99772">
    <property type="protein sequence ID" value="OMO99772"/>
    <property type="gene ID" value="CCACVL1_03643"/>
</dbReference>
<feature type="region of interest" description="Disordered" evidence="1">
    <location>
        <begin position="40"/>
        <end position="68"/>
    </location>
</feature>
<sequence length="127" mass="14194">MPDQAGYGHKPEYERRPDYGSNLVMEGGLTMSNLNLVMGVSRRKEKEDLPDLHRSGDGRKSRRPPRAAALSCDLRQVECRPKAPAYGFLMSCDCVEEVVHEYGDDSNGGRCQGSIRFKRGAGEEEPY</sequence>
<dbReference type="EMBL" id="AWWV01006792">
    <property type="protein sequence ID" value="OMO99772.1"/>
    <property type="molecule type" value="Genomic_DNA"/>
</dbReference>
<organism evidence="2 3">
    <name type="scientific">Corchorus capsularis</name>
    <name type="common">Jute</name>
    <dbReference type="NCBI Taxonomy" id="210143"/>
    <lineage>
        <taxon>Eukaryota</taxon>
        <taxon>Viridiplantae</taxon>
        <taxon>Streptophyta</taxon>
        <taxon>Embryophyta</taxon>
        <taxon>Tracheophyta</taxon>
        <taxon>Spermatophyta</taxon>
        <taxon>Magnoliopsida</taxon>
        <taxon>eudicotyledons</taxon>
        <taxon>Gunneridae</taxon>
        <taxon>Pentapetalae</taxon>
        <taxon>rosids</taxon>
        <taxon>malvids</taxon>
        <taxon>Malvales</taxon>
        <taxon>Malvaceae</taxon>
        <taxon>Grewioideae</taxon>
        <taxon>Apeibeae</taxon>
        <taxon>Corchorus</taxon>
    </lineage>
</organism>
<proteinExistence type="predicted"/>
<accession>A0A1R3JY38</accession>
<dbReference type="Proteomes" id="UP000188268">
    <property type="component" value="Unassembled WGS sequence"/>
</dbReference>
<comment type="caution">
    <text evidence="2">The sequence shown here is derived from an EMBL/GenBank/DDBJ whole genome shotgun (WGS) entry which is preliminary data.</text>
</comment>
<reference evidence="2 3" key="1">
    <citation type="submission" date="2013-09" db="EMBL/GenBank/DDBJ databases">
        <title>Corchorus capsularis genome sequencing.</title>
        <authorList>
            <person name="Alam M."/>
            <person name="Haque M.S."/>
            <person name="Islam M.S."/>
            <person name="Emdad E.M."/>
            <person name="Islam M.M."/>
            <person name="Ahmed B."/>
            <person name="Halim A."/>
            <person name="Hossen Q.M.M."/>
            <person name="Hossain M.Z."/>
            <person name="Ahmed R."/>
            <person name="Khan M.M."/>
            <person name="Islam R."/>
            <person name="Rashid M.M."/>
            <person name="Khan S.A."/>
            <person name="Rahman M.S."/>
            <person name="Alam M."/>
        </authorList>
    </citation>
    <scope>NUCLEOTIDE SEQUENCE [LARGE SCALE GENOMIC DNA]</scope>
    <source>
        <strain evidence="3">cv. CVL-1</strain>
        <tissue evidence="2">Whole seedling</tissue>
    </source>
</reference>
<gene>
    <name evidence="2" type="ORF">CCACVL1_03643</name>
</gene>
<feature type="compositionally biased region" description="Basic and acidic residues" evidence="1">
    <location>
        <begin position="9"/>
        <end position="18"/>
    </location>
</feature>
<keyword evidence="3" id="KW-1185">Reference proteome</keyword>
<protein>
    <submittedName>
        <fullName evidence="2">Uncharacterized protein</fullName>
    </submittedName>
</protein>
<evidence type="ECO:0000313" key="3">
    <source>
        <dbReference type="Proteomes" id="UP000188268"/>
    </source>
</evidence>
<feature type="compositionally biased region" description="Basic and acidic residues" evidence="1">
    <location>
        <begin position="42"/>
        <end position="59"/>
    </location>
</feature>
<evidence type="ECO:0000313" key="2">
    <source>
        <dbReference type="EMBL" id="OMO99772.1"/>
    </source>
</evidence>
<feature type="region of interest" description="Disordered" evidence="1">
    <location>
        <begin position="1"/>
        <end position="21"/>
    </location>
</feature>